<dbReference type="Proteomes" id="UP001301728">
    <property type="component" value="Unassembled WGS sequence"/>
</dbReference>
<keyword evidence="2" id="KW-1185">Reference proteome</keyword>
<reference evidence="1 2" key="1">
    <citation type="submission" date="2023-12" db="EMBL/GenBank/DDBJ databases">
        <title>Baltic Sea Cyanobacteria.</title>
        <authorList>
            <person name="Delbaje E."/>
            <person name="Fewer D.P."/>
            <person name="Shishido T.K."/>
        </authorList>
    </citation>
    <scope>NUCLEOTIDE SEQUENCE [LARGE SCALE GENOMIC DNA]</scope>
    <source>
        <strain evidence="1 2">CCNP 1315</strain>
    </source>
</reference>
<dbReference type="RefSeq" id="WP_323273184.1">
    <property type="nucleotide sequence ID" value="NZ_JAYGHT010000209.1"/>
</dbReference>
<proteinExistence type="predicted"/>
<comment type="caution">
    <text evidence="1">The sequence shown here is derived from an EMBL/GenBank/DDBJ whole genome shotgun (WGS) entry which is preliminary data.</text>
</comment>
<evidence type="ECO:0000313" key="1">
    <source>
        <dbReference type="EMBL" id="MEA5523274.1"/>
    </source>
</evidence>
<protein>
    <recommendedName>
        <fullName evidence="3">Transcriptional regulator</fullName>
    </recommendedName>
</protein>
<evidence type="ECO:0008006" key="3">
    <source>
        <dbReference type="Google" id="ProtNLM"/>
    </source>
</evidence>
<evidence type="ECO:0000313" key="2">
    <source>
        <dbReference type="Proteomes" id="UP001301728"/>
    </source>
</evidence>
<sequence length="44" mass="4989">MILSHSWLLITFVAEAKCLESLSAIGKPERKELLQLISTDFSIR</sequence>
<accession>A0ABU5U7Y0</accession>
<dbReference type="EMBL" id="JAYGHT010000209">
    <property type="protein sequence ID" value="MEA5523274.1"/>
    <property type="molecule type" value="Genomic_DNA"/>
</dbReference>
<name>A0ABU5U7Y0_9CYAN</name>
<organism evidence="1 2">
    <name type="scientific">Limnoraphis robusta CCNP1315</name>
    <dbReference type="NCBI Taxonomy" id="3110306"/>
    <lineage>
        <taxon>Bacteria</taxon>
        <taxon>Bacillati</taxon>
        <taxon>Cyanobacteriota</taxon>
        <taxon>Cyanophyceae</taxon>
        <taxon>Oscillatoriophycideae</taxon>
        <taxon>Oscillatoriales</taxon>
        <taxon>Sirenicapillariaceae</taxon>
        <taxon>Limnoraphis</taxon>
    </lineage>
</organism>
<gene>
    <name evidence="1" type="ORF">VB854_30510</name>
</gene>